<sequence>MNLSQEDLYLWVMIMAWRSLVLILSRWMHDGIVRTIQEVRHVKVLKKNLLSLGQLDDLGCKSQIENGIMKIVRGVLVVMRTTKVQVEDNPKQEDLDSFKAELEHEVQESVESEAIEVRRSTRERRPSAWHSKYVTKSNVAYCLLTEDEEPMTFHEATNSLDASLWMTAMQEEIEALHKNKTWELVPLPHGRKAIGNKWVYKIKRDGNDEVDWYRARPVVKGYAQKQGINFNEIFSPVVRLTTVRVVLAMCAMLDLHLE</sequence>
<reference evidence="3" key="1">
    <citation type="journal article" date="2019" name="Gigascience">
        <title>De novo genome assembly of the endangered Acer yangbiense, a plant species with extremely small populations endemic to Yunnan Province, China.</title>
        <authorList>
            <person name="Yang J."/>
            <person name="Wariss H.M."/>
            <person name="Tao L."/>
            <person name="Zhang R."/>
            <person name="Yun Q."/>
            <person name="Hollingsworth P."/>
            <person name="Dao Z."/>
            <person name="Luo G."/>
            <person name="Guo H."/>
            <person name="Ma Y."/>
            <person name="Sun W."/>
        </authorList>
    </citation>
    <scope>NUCLEOTIDE SEQUENCE [LARGE SCALE GENOMIC DNA]</scope>
    <source>
        <strain evidence="3">cv. Malutang</strain>
    </source>
</reference>
<keyword evidence="3" id="KW-1185">Reference proteome</keyword>
<accession>A0A5C7HTQ5</accession>
<evidence type="ECO:0000313" key="2">
    <source>
        <dbReference type="EMBL" id="TXG60461.1"/>
    </source>
</evidence>
<feature type="domain" description="Reverse transcriptase Ty1/copia-type" evidence="1">
    <location>
        <begin position="179"/>
        <end position="252"/>
    </location>
</feature>
<dbReference type="EMBL" id="VAHF01000006">
    <property type="protein sequence ID" value="TXG60461.1"/>
    <property type="molecule type" value="Genomic_DNA"/>
</dbReference>
<dbReference type="OrthoDB" id="1739862at2759"/>
<organism evidence="2 3">
    <name type="scientific">Acer yangbiense</name>
    <dbReference type="NCBI Taxonomy" id="1000413"/>
    <lineage>
        <taxon>Eukaryota</taxon>
        <taxon>Viridiplantae</taxon>
        <taxon>Streptophyta</taxon>
        <taxon>Embryophyta</taxon>
        <taxon>Tracheophyta</taxon>
        <taxon>Spermatophyta</taxon>
        <taxon>Magnoliopsida</taxon>
        <taxon>eudicotyledons</taxon>
        <taxon>Gunneridae</taxon>
        <taxon>Pentapetalae</taxon>
        <taxon>rosids</taxon>
        <taxon>malvids</taxon>
        <taxon>Sapindales</taxon>
        <taxon>Sapindaceae</taxon>
        <taxon>Hippocastanoideae</taxon>
        <taxon>Acereae</taxon>
        <taxon>Acer</taxon>
    </lineage>
</organism>
<protein>
    <recommendedName>
        <fullName evidence="1">Reverse transcriptase Ty1/copia-type domain-containing protein</fullName>
    </recommendedName>
</protein>
<dbReference type="Proteomes" id="UP000323000">
    <property type="component" value="Chromosome 6"/>
</dbReference>
<evidence type="ECO:0000313" key="3">
    <source>
        <dbReference type="Proteomes" id="UP000323000"/>
    </source>
</evidence>
<name>A0A5C7HTQ5_9ROSI</name>
<evidence type="ECO:0000259" key="1">
    <source>
        <dbReference type="Pfam" id="PF07727"/>
    </source>
</evidence>
<comment type="caution">
    <text evidence="2">The sequence shown here is derived from an EMBL/GenBank/DDBJ whole genome shotgun (WGS) entry which is preliminary data.</text>
</comment>
<dbReference type="InterPro" id="IPR013103">
    <property type="entry name" value="RVT_2"/>
</dbReference>
<dbReference type="AlphaFoldDB" id="A0A5C7HTQ5"/>
<dbReference type="Pfam" id="PF07727">
    <property type="entry name" value="RVT_2"/>
    <property type="match status" value="1"/>
</dbReference>
<proteinExistence type="predicted"/>
<gene>
    <name evidence="2" type="ORF">EZV62_015034</name>
</gene>